<sequence length="354" mass="41648">MDSGDGTSESSDPIPTRSDKKNLDHAIQLRLYDEKRKMESEYKRSVDALKRDMDELRHKRVCDKETYKEELEKYERDMVELRGINKALEDANLRALHDVETLQNQNRDLRSEVEKLNRDMDRQEQRQHKAQQNIMELEGKLRGEQQAFEQKVLQQDKTAEDLKENIRKLKCRDEQNQNRINMLNEELAGLQQELATSKALVAKLTDEAERVAKKHDSEIDDYEKLKSSYALRHHEVETELQCERERLLVAQEEIRRLTQENSDMRATILTKDKDTRDLANLTELHQTVSSERLVLQTQYRALSDECERLRNEVQAVSQSHRAALNRADTAERETHQLKKKIEALQVNFSRNIIS</sequence>
<dbReference type="GeneID" id="22911910"/>
<organism evidence="3 4">
    <name type="scientific">Gregarina niphandrodes</name>
    <name type="common">Septate eugregarine</name>
    <dbReference type="NCBI Taxonomy" id="110365"/>
    <lineage>
        <taxon>Eukaryota</taxon>
        <taxon>Sar</taxon>
        <taxon>Alveolata</taxon>
        <taxon>Apicomplexa</taxon>
        <taxon>Conoidasida</taxon>
        <taxon>Gregarinasina</taxon>
        <taxon>Eugregarinorida</taxon>
        <taxon>Gregarinidae</taxon>
        <taxon>Gregarina</taxon>
    </lineage>
</organism>
<keyword evidence="4" id="KW-1185">Reference proteome</keyword>
<dbReference type="RefSeq" id="XP_011129788.1">
    <property type="nucleotide sequence ID" value="XM_011131486.1"/>
</dbReference>
<feature type="coiled-coil region" evidence="1">
    <location>
        <begin position="292"/>
        <end position="347"/>
    </location>
</feature>
<evidence type="ECO:0000256" key="1">
    <source>
        <dbReference type="SAM" id="Coils"/>
    </source>
</evidence>
<dbReference type="AlphaFoldDB" id="A0A023B9B6"/>
<feature type="coiled-coil region" evidence="1">
    <location>
        <begin position="39"/>
        <end position="267"/>
    </location>
</feature>
<dbReference type="Proteomes" id="UP000019763">
    <property type="component" value="Unassembled WGS sequence"/>
</dbReference>
<gene>
    <name evidence="3" type="ORF">GNI_051510</name>
</gene>
<reference evidence="3" key="1">
    <citation type="submission" date="2013-12" db="EMBL/GenBank/DDBJ databases">
        <authorList>
            <person name="Omoto C.K."/>
            <person name="Sibley D."/>
            <person name="Venepally P."/>
            <person name="Hadjithomas M."/>
            <person name="Karamycheva S."/>
            <person name="Brunk B."/>
            <person name="Roos D."/>
            <person name="Caler E."/>
            <person name="Lorenzi H."/>
        </authorList>
    </citation>
    <scope>NUCLEOTIDE SEQUENCE</scope>
</reference>
<protein>
    <submittedName>
        <fullName evidence="3">Viral A-type inclusion protein</fullName>
    </submittedName>
</protein>
<evidence type="ECO:0000256" key="2">
    <source>
        <dbReference type="SAM" id="MobiDB-lite"/>
    </source>
</evidence>
<feature type="region of interest" description="Disordered" evidence="2">
    <location>
        <begin position="1"/>
        <end position="25"/>
    </location>
</feature>
<evidence type="ECO:0000313" key="4">
    <source>
        <dbReference type="Proteomes" id="UP000019763"/>
    </source>
</evidence>
<evidence type="ECO:0000313" key="3">
    <source>
        <dbReference type="EMBL" id="EZG72288.1"/>
    </source>
</evidence>
<feature type="compositionally biased region" description="Polar residues" evidence="2">
    <location>
        <begin position="1"/>
        <end position="13"/>
    </location>
</feature>
<dbReference type="VEuPathDB" id="CryptoDB:GNI_051510"/>
<dbReference type="EMBL" id="AFNH02000393">
    <property type="protein sequence ID" value="EZG72288.1"/>
    <property type="molecule type" value="Genomic_DNA"/>
</dbReference>
<proteinExistence type="predicted"/>
<accession>A0A023B9B6</accession>
<dbReference type="OMA" id="ENSDMRA"/>
<comment type="caution">
    <text evidence="3">The sequence shown here is derived from an EMBL/GenBank/DDBJ whole genome shotgun (WGS) entry which is preliminary data.</text>
</comment>
<name>A0A023B9B6_GRENI</name>
<feature type="non-terminal residue" evidence="3">
    <location>
        <position position="354"/>
    </location>
</feature>
<keyword evidence="1" id="KW-0175">Coiled coil</keyword>